<evidence type="ECO:0008006" key="4">
    <source>
        <dbReference type="Google" id="ProtNLM"/>
    </source>
</evidence>
<feature type="signal peptide" evidence="1">
    <location>
        <begin position="1"/>
        <end position="22"/>
    </location>
</feature>
<dbReference type="Proteomes" id="UP001595443">
    <property type="component" value="Unassembled WGS sequence"/>
</dbReference>
<accession>A0ABV7AK98</accession>
<proteinExistence type="predicted"/>
<feature type="chain" id="PRO_5045769682" description="DUF1344 domain-containing protein" evidence="1">
    <location>
        <begin position="23"/>
        <end position="87"/>
    </location>
</feature>
<dbReference type="RefSeq" id="WP_377834599.1">
    <property type="nucleotide sequence ID" value="NZ_JBHRSK010000015.1"/>
</dbReference>
<gene>
    <name evidence="2" type="ORF">ACFOES_17200</name>
</gene>
<evidence type="ECO:0000313" key="3">
    <source>
        <dbReference type="Proteomes" id="UP001595443"/>
    </source>
</evidence>
<dbReference type="EMBL" id="JBHRSK010000015">
    <property type="protein sequence ID" value="MFC2969839.1"/>
    <property type="molecule type" value="Genomic_DNA"/>
</dbReference>
<keyword evidence="1" id="KW-0732">Signal</keyword>
<name>A0ABV7AK98_9RHOB</name>
<organism evidence="2 3">
    <name type="scientific">Acidimangrovimonas pyrenivorans</name>
    <dbReference type="NCBI Taxonomy" id="2030798"/>
    <lineage>
        <taxon>Bacteria</taxon>
        <taxon>Pseudomonadati</taxon>
        <taxon>Pseudomonadota</taxon>
        <taxon>Alphaproteobacteria</taxon>
        <taxon>Rhodobacterales</taxon>
        <taxon>Paracoccaceae</taxon>
        <taxon>Acidimangrovimonas</taxon>
    </lineage>
</organism>
<reference evidence="3" key="1">
    <citation type="journal article" date="2019" name="Int. J. Syst. Evol. Microbiol.">
        <title>The Global Catalogue of Microorganisms (GCM) 10K type strain sequencing project: providing services to taxonomists for standard genome sequencing and annotation.</title>
        <authorList>
            <consortium name="The Broad Institute Genomics Platform"/>
            <consortium name="The Broad Institute Genome Sequencing Center for Infectious Disease"/>
            <person name="Wu L."/>
            <person name="Ma J."/>
        </authorList>
    </citation>
    <scope>NUCLEOTIDE SEQUENCE [LARGE SCALE GENOMIC DNA]</scope>
    <source>
        <strain evidence="3">KCTC 62192</strain>
    </source>
</reference>
<comment type="caution">
    <text evidence="2">The sequence shown here is derived from an EMBL/GenBank/DDBJ whole genome shotgun (WGS) entry which is preliminary data.</text>
</comment>
<evidence type="ECO:0000313" key="2">
    <source>
        <dbReference type="EMBL" id="MFC2969839.1"/>
    </source>
</evidence>
<protein>
    <recommendedName>
        <fullName evidence="4">DUF1344 domain-containing protein</fullName>
    </recommendedName>
</protein>
<keyword evidence="3" id="KW-1185">Reference proteome</keyword>
<evidence type="ECO:0000256" key="1">
    <source>
        <dbReference type="SAM" id="SignalP"/>
    </source>
</evidence>
<sequence length="87" mass="9508">MRSHLLPAILFAALAVAPAAFAAATTTTVGTVKEFSGKQHKLVLADGTAFHLHKHYKAHTFKAGEKVKVVWEKKGKTQEASRVWIVK</sequence>